<protein>
    <recommendedName>
        <fullName evidence="3">DUF2851 domain-containing protein</fullName>
    </recommendedName>
</protein>
<evidence type="ECO:0000313" key="2">
    <source>
        <dbReference type="Proteomes" id="UP000594042"/>
    </source>
</evidence>
<dbReference type="KEGG" id="copr:Cop2CBH44_22510"/>
<proteinExistence type="predicted"/>
<organism evidence="1 2">
    <name type="scientific">Coprobacter secundus subsp. similis</name>
    <dbReference type="NCBI Taxonomy" id="2751153"/>
    <lineage>
        <taxon>Bacteria</taxon>
        <taxon>Pseudomonadati</taxon>
        <taxon>Bacteroidota</taxon>
        <taxon>Bacteroidia</taxon>
        <taxon>Bacteroidales</taxon>
        <taxon>Barnesiellaceae</taxon>
        <taxon>Coprobacter</taxon>
    </lineage>
</organism>
<accession>A0A7G1I0E0</accession>
<name>A0A7G1I0E0_9BACT</name>
<sequence length="426" mass="49621">MEKLMYYIWLHRLFSAKELKTTDGLRVQVIDPGRQNTDSGPDFFNAKIKIGEKLWAGNVEIHQRSSDWLRHNHQQDKAYDSVILHVVEKADCKIFRMNGEPIPQLEMECSPRFREDYVRLVQRDAFLPCGHRLDELPPLLLSDWISALSIERLQQKSDRILNWLDMYKGSWEDVCYITFSRTLGFGTNSDTFERLARSLPLLFMQKHANSLFQIEAFLFGQAGLLEREACGDDVYYNRLCDEYAFLKNKFGLTPINGDSWKFFRLRPVNFPHQRIAILAQIIHQGFSLFSQICERKEEKEFRDIFHFRLSGYWDTHYAFGQQSPSVIKVLGNTAIDIILINTVAPLLYSYGIKVGSDLYCDRALLLLESLRPEENMIIRQFREAGIKAGNALESQALIQLHKIYCDSRKCLYCRIGHKLLSQMALK</sequence>
<dbReference type="Proteomes" id="UP000594042">
    <property type="component" value="Chromosome"/>
</dbReference>
<dbReference type="AlphaFoldDB" id="A0A7G1I0E0"/>
<evidence type="ECO:0000313" key="1">
    <source>
        <dbReference type="EMBL" id="BCI63898.1"/>
    </source>
</evidence>
<keyword evidence="2" id="KW-1185">Reference proteome</keyword>
<dbReference type="Pfam" id="PF11013">
    <property type="entry name" value="DUF2851"/>
    <property type="match status" value="1"/>
</dbReference>
<evidence type="ECO:0008006" key="3">
    <source>
        <dbReference type="Google" id="ProtNLM"/>
    </source>
</evidence>
<dbReference type="EMBL" id="AP023322">
    <property type="protein sequence ID" value="BCI63898.1"/>
    <property type="molecule type" value="Genomic_DNA"/>
</dbReference>
<dbReference type="RefSeq" id="WP_021931721.1">
    <property type="nucleotide sequence ID" value="NZ_AP023322.1"/>
</dbReference>
<gene>
    <name evidence="1" type="ORF">Cop2CBH44_22510</name>
</gene>
<dbReference type="InterPro" id="IPR021272">
    <property type="entry name" value="DUF2851"/>
</dbReference>
<reference evidence="2" key="1">
    <citation type="submission" date="2020-07" db="EMBL/GenBank/DDBJ databases">
        <title>Complete genome sequencing of Coprobacter sp. strain 2CBH44.</title>
        <authorList>
            <person name="Sakamoto M."/>
            <person name="Murakami T."/>
            <person name="Mori H."/>
        </authorList>
    </citation>
    <scope>NUCLEOTIDE SEQUENCE [LARGE SCALE GENOMIC DNA]</scope>
    <source>
        <strain evidence="2">2CBH44</strain>
    </source>
</reference>